<proteinExistence type="predicted"/>
<keyword evidence="2" id="KW-1185">Reference proteome</keyword>
<sequence>MKSLISLFLEKSNKRTGSYNISTQQSIMLYFIKAQKRWCSLDRDTYKCVERDSLRVCLE</sequence>
<name>A0A0V1B1M1_TRISP</name>
<accession>A0A0V1B1M1</accession>
<organism evidence="1 2">
    <name type="scientific">Trichinella spiralis</name>
    <name type="common">Trichina worm</name>
    <dbReference type="NCBI Taxonomy" id="6334"/>
    <lineage>
        <taxon>Eukaryota</taxon>
        <taxon>Metazoa</taxon>
        <taxon>Ecdysozoa</taxon>
        <taxon>Nematoda</taxon>
        <taxon>Enoplea</taxon>
        <taxon>Dorylaimia</taxon>
        <taxon>Trichinellida</taxon>
        <taxon>Trichinellidae</taxon>
        <taxon>Trichinella</taxon>
    </lineage>
</organism>
<comment type="caution">
    <text evidence="1">The sequence shown here is derived from an EMBL/GenBank/DDBJ whole genome shotgun (WGS) entry which is preliminary data.</text>
</comment>
<dbReference type="EMBL" id="JYDH01000129">
    <property type="protein sequence ID" value="KRY30879.1"/>
    <property type="molecule type" value="Genomic_DNA"/>
</dbReference>
<dbReference type="AlphaFoldDB" id="A0A0V1B1M1"/>
<protein>
    <submittedName>
        <fullName evidence="1">Uncharacterized protein</fullName>
    </submittedName>
</protein>
<dbReference type="Proteomes" id="UP000054776">
    <property type="component" value="Unassembled WGS sequence"/>
</dbReference>
<dbReference type="InParanoid" id="A0A0V1B1M1"/>
<evidence type="ECO:0000313" key="1">
    <source>
        <dbReference type="EMBL" id="KRY30879.1"/>
    </source>
</evidence>
<evidence type="ECO:0000313" key="2">
    <source>
        <dbReference type="Proteomes" id="UP000054776"/>
    </source>
</evidence>
<reference evidence="1 2" key="1">
    <citation type="submission" date="2015-01" db="EMBL/GenBank/DDBJ databases">
        <title>Evolution of Trichinella species and genotypes.</title>
        <authorList>
            <person name="Korhonen P.K."/>
            <person name="Edoardo P."/>
            <person name="Giuseppe L.R."/>
            <person name="Gasser R.B."/>
        </authorList>
    </citation>
    <scope>NUCLEOTIDE SEQUENCE [LARGE SCALE GENOMIC DNA]</scope>
    <source>
        <strain evidence="1">ISS3</strain>
    </source>
</reference>
<gene>
    <name evidence="1" type="ORF">T01_4523</name>
</gene>